<dbReference type="GO" id="GO:0097363">
    <property type="term" value="F:protein O-acetylglucosaminyltransferase activity"/>
    <property type="evidence" value="ECO:0007669"/>
    <property type="project" value="TreeGrafter"/>
</dbReference>
<dbReference type="EMBL" id="CP032346">
    <property type="protein sequence ID" value="QCO16659.1"/>
    <property type="molecule type" value="Genomic_DNA"/>
</dbReference>
<dbReference type="InterPro" id="IPR037919">
    <property type="entry name" value="OGT"/>
</dbReference>
<feature type="repeat" description="TPR" evidence="1">
    <location>
        <begin position="452"/>
        <end position="485"/>
    </location>
</feature>
<feature type="repeat" description="TPR" evidence="1">
    <location>
        <begin position="1499"/>
        <end position="1532"/>
    </location>
</feature>
<dbReference type="InterPro" id="IPR019734">
    <property type="entry name" value="TPR_rpt"/>
</dbReference>
<keyword evidence="1" id="KW-0802">TPR repeat</keyword>
<dbReference type="PROSITE" id="PS50293">
    <property type="entry name" value="TPR_REGION"/>
    <property type="match status" value="1"/>
</dbReference>
<geneLocation type="plasmid" evidence="3">
    <name>p1</name>
</geneLocation>
<feature type="repeat" description="TPR" evidence="1">
    <location>
        <begin position="316"/>
        <end position="349"/>
    </location>
</feature>
<dbReference type="InterPro" id="IPR011990">
    <property type="entry name" value="TPR-like_helical_dom_sf"/>
</dbReference>
<dbReference type="Pfam" id="PF13432">
    <property type="entry name" value="TPR_16"/>
    <property type="match status" value="9"/>
</dbReference>
<feature type="repeat" description="TPR" evidence="1">
    <location>
        <begin position="44"/>
        <end position="77"/>
    </location>
</feature>
<protein>
    <submittedName>
        <fullName evidence="3">Tetratricopeptide repeat protein</fullName>
    </submittedName>
</protein>
<accession>A0A4D8RAZ7</accession>
<keyword evidence="3" id="KW-0614">Plasmid</keyword>
<dbReference type="Proteomes" id="UP000298693">
    <property type="component" value="Plasmid p1"/>
</dbReference>
<dbReference type="SUPFAM" id="SSF48452">
    <property type="entry name" value="TPR-like"/>
    <property type="match status" value="5"/>
</dbReference>
<feature type="repeat" description="TPR" evidence="1">
    <location>
        <begin position="78"/>
        <end position="111"/>
    </location>
</feature>
<proteinExistence type="predicted"/>
<dbReference type="PANTHER" id="PTHR44366">
    <property type="entry name" value="UDP-N-ACETYLGLUCOSAMINE--PEPTIDE N-ACETYLGLUCOSAMINYLTRANSFERASE 110 KDA SUBUNIT"/>
    <property type="match status" value="1"/>
</dbReference>
<dbReference type="Gene3D" id="1.25.40.10">
    <property type="entry name" value="Tetratricopeptide repeat domain"/>
    <property type="match status" value="8"/>
</dbReference>
<evidence type="ECO:0000256" key="1">
    <source>
        <dbReference type="PROSITE-ProRule" id="PRU00339"/>
    </source>
</evidence>
<organism evidence="3 4">
    <name type="scientific">Azospirillum brasilense</name>
    <dbReference type="NCBI Taxonomy" id="192"/>
    <lineage>
        <taxon>Bacteria</taxon>
        <taxon>Pseudomonadati</taxon>
        <taxon>Pseudomonadota</taxon>
        <taxon>Alphaproteobacteria</taxon>
        <taxon>Rhodospirillales</taxon>
        <taxon>Azospirillaceae</taxon>
        <taxon>Azospirillum</taxon>
    </lineage>
</organism>
<evidence type="ECO:0000313" key="4">
    <source>
        <dbReference type="Proteomes" id="UP000298693"/>
    </source>
</evidence>
<sequence length="2002" mass="216102">MVEGWDGRSADAFLADAIDRHRAGNLDGASQLYRRILSDDPVHADARHLLGIAAYQAGHPERAAACFRATLETDPSFAPAYNSLGNVLADRDQPDAAARAYRRAIALQDGYAEALGNLGLLLQGQERIGDAIAAYEEALRADPGRTATRFDLAILYRRLGRLDEAALAFYRVVQAQPDHAGAWRSLALVLRVLNHADAELCLRRALSDDPTDPEVARDLGTLLNERGDFAEAAAVLAPAVDADNGRDARLLFHLGSALQGDGRLAEAIARYRGALSGDPLLMGAWNNLGVALLDLGDHAAAVAALRTCIALRPTDAVAFNNLGTGLDGIDRPEEAARVFQRALTIQPDYGKALNNLGNSRRAARRGGEAAMLYRRALVVQPDYPDSYTNLGNVIKDWDDWQGALRLHQRAVRLAPRSAVALTTMGLALNVLGRNQEAEAAHRRALSIDAAHAEAYANLGMLQWQSMRVAEAEQALRRALRIAPALPAARLNFALVCLATGNLREGWEAYQDRFKAKEHPERAIAAPLWRDDGAAVARLLVWREQGVGDEIMFASCYPALADRVAAGRIGQVILECDRRLVSLFRRSFPWATVRGETTAADGTETLVPADCDAHIAAGALPRFLRRDVAGFPGGPWLIPDPERLAVWRERLAALGPALKIGIAWRSQLMTTERKSAYITLEAFAPLFATPGVVFVNLQYGDCAAEIAAAEARFGVPIHRWDDLNLKDDFEGAAALTASLDLVIAPAVSTGELAGALGVPAWRIGARDWTQLGTGIRPWYSTMRLFQPRPGETLETVMTRIARTLRDLAPPVEAGASRPSVAPAAPVAPADVAPLISEAIARYRSGALTEAEDRCRAALDTVRDHPTALHLLGILRFRQGDADGAAAVLALAVKADPGNAAAHAALADACQALGRHDSALAAQCNAVLLRPDAAEHWLNRTALLRGRGEGGEAEACARRALRVRPQLGLAHAHLGHLLAEREDREGAERSHRRALALAPSEVEALVNLGAFHLRTDQPAEAERLLRRATATAPDAAAAWSHRGSALDRLGRVEEALACHRRAVDRAPEMAEAQANLAMHWARRQRPAEAIAAYREAIRFDPALATAHYNLSLLLLEQGELRSGWADHEWRFGTPQFRNQKRRFAARPWRGENIASARLLVWREQGVGDEILFASCYPDLLRRAGHVVVECDRRLVSLFARSFPGATVRPPTVEPRDVDVQIAAASLPRLLRADRKRFPAQPWLVPDPGRLARWRDRLAALGTGLKVGIAWRSQVMDGERRFAYVTLDAFAPLFAVPGVVFVNLQYGDCAAEIAAAEARFGVTIHRWDDLDLRDDFESAAALTANLDLVLTPAVSSGELAGALGVPVWRFGHRDWTQLGTGVRPWFPTMRLFQPRPGEGLDAVMSRMATTLRRLMPADDGPPPGASQQGAPDDPDALLETAAAHHRDGRLAEAAPLYERVLAVRADHPVALHLSGLLAHQSGDSAAGAARIARALDVLPAYGAAQSSLGSVLLALGRAPEAVRRFRLALALQPAAAAALTNLGNALEAAHDRPAAAEAHRRATLADPALAEAHDNWGTVLTRLGALGAAEERHRHALRLAPDRADGWLNLGVVLRRAGRLDEARRALARALALEPMTVDALANLGRLLRDRGETAAAERWCLRALAVEPGHPAAAFNLGLLDLARGRLEVGWAGYDARFRARELSGAARALPVPVWSGEDPAGLRLLVWAEQGIGDEILFAGCLDELIARAAAVVVECDRRLVPLFARSFPRAEWRPAPADPEAPCAGIDRHVAMGSLPRWLRPRFDRFPSRPSFLTADPERAARWRQRVDALGPGLKVGIAWRSGLMTAERRGAYAPLDAWGPVFALPGVVFVTLQYGDCASEIAEAERRFGVTIHRWGDLDLKDDLDGVAALMTALDLVITPASSVGELAGALGVPVWRFGPRGDWTALGTGVRPWFPTMALIPAPPGEPASGALPMIARRLAGLRPAAAPVVANPAVKEPGS</sequence>
<feature type="repeat" description="TPR" evidence="1">
    <location>
        <begin position="1601"/>
        <end position="1634"/>
    </location>
</feature>
<feature type="repeat" description="TPR" evidence="1">
    <location>
        <begin position="146"/>
        <end position="179"/>
    </location>
</feature>
<feature type="repeat" description="TPR" evidence="1">
    <location>
        <begin position="282"/>
        <end position="315"/>
    </location>
</feature>
<feature type="repeat" description="TPR" evidence="1">
    <location>
        <begin position="384"/>
        <end position="417"/>
    </location>
</feature>
<reference evidence="3 4" key="1">
    <citation type="submission" date="2018-09" db="EMBL/GenBank/DDBJ databases">
        <title>Whole genome based analysis of evolution and adaptive divergence in Indian and Brazilian strains of Azospirillum brasilense.</title>
        <authorList>
            <person name="Singh C."/>
            <person name="Tripathi A.K."/>
        </authorList>
    </citation>
    <scope>NUCLEOTIDE SEQUENCE [LARGE SCALE GENOMIC DNA]</scope>
    <source>
        <strain evidence="3 4">MTCC4039</strain>
        <plasmid evidence="3 4">p1</plasmid>
    </source>
</reference>
<dbReference type="SMART" id="SM00028">
    <property type="entry name" value="TPR"/>
    <property type="match status" value="27"/>
</dbReference>
<name>A0A4D8RAZ7_AZOBR</name>
<dbReference type="Pfam" id="PF14559">
    <property type="entry name" value="TPR_19"/>
    <property type="match status" value="2"/>
</dbReference>
<evidence type="ECO:0000313" key="3">
    <source>
        <dbReference type="EMBL" id="QCO16659.1"/>
    </source>
</evidence>
<dbReference type="RefSeq" id="WP_137140856.1">
    <property type="nucleotide sequence ID" value="NZ_CP032346.1"/>
</dbReference>
<dbReference type="PROSITE" id="PS50005">
    <property type="entry name" value="TPR"/>
    <property type="match status" value="14"/>
</dbReference>
<dbReference type="GO" id="GO:0006493">
    <property type="term" value="P:protein O-linked glycosylation"/>
    <property type="evidence" value="ECO:0007669"/>
    <property type="project" value="InterPro"/>
</dbReference>
<feature type="repeat" description="TPR" evidence="1">
    <location>
        <begin position="1034"/>
        <end position="1067"/>
    </location>
</feature>
<feature type="repeat" description="TPR" evidence="1">
    <location>
        <begin position="112"/>
        <end position="145"/>
    </location>
</feature>
<feature type="region of interest" description="Disordered" evidence="2">
    <location>
        <begin position="1411"/>
        <end position="1432"/>
    </location>
</feature>
<gene>
    <name evidence="3" type="ORF">D3869_15215</name>
</gene>
<feature type="repeat" description="TPR" evidence="1">
    <location>
        <begin position="1000"/>
        <end position="1033"/>
    </location>
</feature>
<dbReference type="PANTHER" id="PTHR44366:SF1">
    <property type="entry name" value="UDP-N-ACETYLGLUCOSAMINE--PEPTIDE N-ACETYLGLUCOSAMINYLTRANSFERASE 110 KDA SUBUNIT"/>
    <property type="match status" value="1"/>
</dbReference>
<evidence type="ECO:0000256" key="2">
    <source>
        <dbReference type="SAM" id="MobiDB-lite"/>
    </source>
</evidence>
<feature type="repeat" description="TPR" evidence="1">
    <location>
        <begin position="1068"/>
        <end position="1101"/>
    </location>
</feature>
<dbReference type="SUPFAM" id="SSF53756">
    <property type="entry name" value="UDP-Glycosyltransferase/glycogen phosphorylase"/>
    <property type="match status" value="3"/>
</dbReference>
<feature type="repeat" description="TPR" evidence="1">
    <location>
        <begin position="966"/>
        <end position="999"/>
    </location>
</feature>